<sequence>MANFKDFVKNGWHPEKEGTTLRGQVSSLMGRNKDSSASSSRADHVSRPLSDLKDPSAFAPPPRRTASGLDSSPPDGRSPASYSAPAAAAATKPAPPRLPPRLPPRGARDSPPPPFAGSSRSSDRHLNQGAVDRLGAAGVGRGQWLLQAGHTVISPLSHASSESSTANNFRQRHGDQVEAGIKRTNHLNQKYGVTNKVGAFVNREHQGQAGQATVGDSGLPAMGPGLPVKKKPPPPPPPKKKPGFGEQTRPAAGGNDEAPPPIPMSTRPAF</sequence>
<organism evidence="2 3">
    <name type="scientific">Ophiocordyceps sinensis</name>
    <dbReference type="NCBI Taxonomy" id="72228"/>
    <lineage>
        <taxon>Eukaryota</taxon>
        <taxon>Fungi</taxon>
        <taxon>Dikarya</taxon>
        <taxon>Ascomycota</taxon>
        <taxon>Pezizomycotina</taxon>
        <taxon>Sordariomycetes</taxon>
        <taxon>Hypocreomycetidae</taxon>
        <taxon>Hypocreales</taxon>
        <taxon>Ophiocordycipitaceae</taxon>
        <taxon>Ophiocordyceps</taxon>
    </lineage>
</organism>
<dbReference type="Proteomes" id="UP000557566">
    <property type="component" value="Unassembled WGS sequence"/>
</dbReference>
<dbReference type="AlphaFoldDB" id="A0A8H4PP62"/>
<feature type="compositionally biased region" description="Pro residues" evidence="1">
    <location>
        <begin position="93"/>
        <end position="103"/>
    </location>
</feature>
<keyword evidence="3" id="KW-1185">Reference proteome</keyword>
<feature type="compositionally biased region" description="Basic residues" evidence="1">
    <location>
        <begin position="228"/>
        <end position="242"/>
    </location>
</feature>
<feature type="region of interest" description="Disordered" evidence="1">
    <location>
        <begin position="156"/>
        <end position="186"/>
    </location>
</feature>
<name>A0A8H4PP62_9HYPO</name>
<feature type="compositionally biased region" description="Basic and acidic residues" evidence="1">
    <location>
        <begin position="1"/>
        <end position="19"/>
    </location>
</feature>
<reference evidence="2 3" key="1">
    <citation type="journal article" date="2020" name="Genome Biol. Evol.">
        <title>A new high-quality draft genome assembly of the Chinese cordyceps Ophiocordyceps sinensis.</title>
        <authorList>
            <person name="Shu R."/>
            <person name="Zhang J."/>
            <person name="Meng Q."/>
            <person name="Zhang H."/>
            <person name="Zhou G."/>
            <person name="Li M."/>
            <person name="Wu P."/>
            <person name="Zhao Y."/>
            <person name="Chen C."/>
            <person name="Qin Q."/>
        </authorList>
    </citation>
    <scope>NUCLEOTIDE SEQUENCE [LARGE SCALE GENOMIC DNA]</scope>
    <source>
        <strain evidence="2 3">IOZ07</strain>
    </source>
</reference>
<evidence type="ECO:0008006" key="4">
    <source>
        <dbReference type="Google" id="ProtNLM"/>
    </source>
</evidence>
<feature type="compositionally biased region" description="Low complexity" evidence="1">
    <location>
        <begin position="77"/>
        <end position="92"/>
    </location>
</feature>
<protein>
    <recommendedName>
        <fullName evidence="4">GMP synthase</fullName>
    </recommendedName>
</protein>
<feature type="region of interest" description="Disordered" evidence="1">
    <location>
        <begin position="204"/>
        <end position="270"/>
    </location>
</feature>
<dbReference type="OrthoDB" id="3357271at2759"/>
<feature type="compositionally biased region" description="Basic and acidic residues" evidence="1">
    <location>
        <begin position="41"/>
        <end position="54"/>
    </location>
</feature>
<comment type="caution">
    <text evidence="2">The sequence shown here is derived from an EMBL/GenBank/DDBJ whole genome shotgun (WGS) entry which is preliminary data.</text>
</comment>
<dbReference type="EMBL" id="JAAVMX010000007">
    <property type="protein sequence ID" value="KAF4506380.1"/>
    <property type="molecule type" value="Genomic_DNA"/>
</dbReference>
<evidence type="ECO:0000313" key="3">
    <source>
        <dbReference type="Proteomes" id="UP000557566"/>
    </source>
</evidence>
<feature type="compositionally biased region" description="Polar residues" evidence="1">
    <location>
        <begin position="157"/>
        <end position="169"/>
    </location>
</feature>
<gene>
    <name evidence="2" type="ORF">G6O67_006470</name>
</gene>
<feature type="region of interest" description="Disordered" evidence="1">
    <location>
        <begin position="1"/>
        <end position="134"/>
    </location>
</feature>
<evidence type="ECO:0000256" key="1">
    <source>
        <dbReference type="SAM" id="MobiDB-lite"/>
    </source>
</evidence>
<evidence type="ECO:0000313" key="2">
    <source>
        <dbReference type="EMBL" id="KAF4506380.1"/>
    </source>
</evidence>
<proteinExistence type="predicted"/>
<accession>A0A8H4PP62</accession>